<dbReference type="Proteomes" id="UP000606786">
    <property type="component" value="Unassembled WGS sequence"/>
</dbReference>
<evidence type="ECO:0000313" key="2">
    <source>
        <dbReference type="Proteomes" id="UP000606786"/>
    </source>
</evidence>
<sequence>MSHLRRLRARLRRFAYEFNSQITDSITMGLLLAKCIGDNCYFIYRPNIKTLRVGLVKEVKKLACHRQKFDNLLGQHSIITTDLLWAKRID</sequence>
<organism evidence="1 2">
    <name type="scientific">Ceratitis capitata</name>
    <name type="common">Mediterranean fruit fly</name>
    <name type="synonym">Tephritis capitata</name>
    <dbReference type="NCBI Taxonomy" id="7213"/>
    <lineage>
        <taxon>Eukaryota</taxon>
        <taxon>Metazoa</taxon>
        <taxon>Ecdysozoa</taxon>
        <taxon>Arthropoda</taxon>
        <taxon>Hexapoda</taxon>
        <taxon>Insecta</taxon>
        <taxon>Pterygota</taxon>
        <taxon>Neoptera</taxon>
        <taxon>Endopterygota</taxon>
        <taxon>Diptera</taxon>
        <taxon>Brachycera</taxon>
        <taxon>Muscomorpha</taxon>
        <taxon>Tephritoidea</taxon>
        <taxon>Tephritidae</taxon>
        <taxon>Ceratitis</taxon>
        <taxon>Ceratitis</taxon>
    </lineage>
</organism>
<name>A0A811UUM2_CERCA</name>
<dbReference type="EMBL" id="CAJHJT010000034">
    <property type="protein sequence ID" value="CAD7002660.1"/>
    <property type="molecule type" value="Genomic_DNA"/>
</dbReference>
<accession>A0A811UUM2</accession>
<keyword evidence="2" id="KW-1185">Reference proteome</keyword>
<reference evidence="1" key="1">
    <citation type="submission" date="2020-11" db="EMBL/GenBank/DDBJ databases">
        <authorList>
            <person name="Whitehead M."/>
        </authorList>
    </citation>
    <scope>NUCLEOTIDE SEQUENCE</scope>
    <source>
        <strain evidence="1">EGII</strain>
    </source>
</reference>
<gene>
    <name evidence="1" type="ORF">CCAP1982_LOCUS11143</name>
</gene>
<protein>
    <submittedName>
        <fullName evidence="1">(Mediterranean fruit fly) hypothetical protein</fullName>
    </submittedName>
</protein>
<proteinExistence type="predicted"/>
<comment type="caution">
    <text evidence="1">The sequence shown here is derived from an EMBL/GenBank/DDBJ whole genome shotgun (WGS) entry which is preliminary data.</text>
</comment>
<feature type="non-terminal residue" evidence="1">
    <location>
        <position position="90"/>
    </location>
</feature>
<dbReference type="AlphaFoldDB" id="A0A811UUM2"/>
<evidence type="ECO:0000313" key="1">
    <source>
        <dbReference type="EMBL" id="CAD7002660.1"/>
    </source>
</evidence>